<dbReference type="AlphaFoldDB" id="A0A6J4PNI7"/>
<proteinExistence type="predicted"/>
<keyword evidence="1" id="KW-0175">Coiled coil</keyword>
<accession>A0A6J4PNI7</accession>
<evidence type="ECO:0000313" key="2">
    <source>
        <dbReference type="EMBL" id="CAA9421151.1"/>
    </source>
</evidence>
<dbReference type="EMBL" id="CADCUT010000155">
    <property type="protein sequence ID" value="CAA9421151.1"/>
    <property type="molecule type" value="Genomic_DNA"/>
</dbReference>
<feature type="coiled-coil region" evidence="1">
    <location>
        <begin position="52"/>
        <end position="134"/>
    </location>
</feature>
<protein>
    <submittedName>
        <fullName evidence="2">Uncharacterized protein</fullName>
    </submittedName>
</protein>
<name>A0A6J4PNI7_9ACTN</name>
<reference evidence="2" key="1">
    <citation type="submission" date="2020-02" db="EMBL/GenBank/DDBJ databases">
        <authorList>
            <person name="Meier V. D."/>
        </authorList>
    </citation>
    <scope>NUCLEOTIDE SEQUENCE</scope>
    <source>
        <strain evidence="2">AVDCRST_MAG03</strain>
    </source>
</reference>
<organism evidence="2">
    <name type="scientific">uncultured Rubrobacteraceae bacterium</name>
    <dbReference type="NCBI Taxonomy" id="349277"/>
    <lineage>
        <taxon>Bacteria</taxon>
        <taxon>Bacillati</taxon>
        <taxon>Actinomycetota</taxon>
        <taxon>Rubrobacteria</taxon>
        <taxon>Rubrobacterales</taxon>
        <taxon>Rubrobacteraceae</taxon>
        <taxon>environmental samples</taxon>
    </lineage>
</organism>
<sequence>MTDPAPSVSVEEAAHFLQIPEDEARGLAGAGGRVPLEAVRDRLGADVVAMELARAREEVGRLSGQLKEVRASNARLQKEIRASTDERRRLTDEVLDLRAAAEERLMLMERVEQMARLERDLEESTSELNRLRNRRLLGRFLNR</sequence>
<evidence type="ECO:0000256" key="1">
    <source>
        <dbReference type="SAM" id="Coils"/>
    </source>
</evidence>
<gene>
    <name evidence="2" type="ORF">AVDCRST_MAG03-2552</name>
</gene>